<keyword evidence="7" id="KW-1185">Reference proteome</keyword>
<dbReference type="InterPro" id="IPR000281">
    <property type="entry name" value="HTH_RpiR"/>
</dbReference>
<dbReference type="InterPro" id="IPR046348">
    <property type="entry name" value="SIS_dom_sf"/>
</dbReference>
<dbReference type="GO" id="GO:1901135">
    <property type="term" value="P:carbohydrate derivative metabolic process"/>
    <property type="evidence" value="ECO:0007669"/>
    <property type="project" value="InterPro"/>
</dbReference>
<reference evidence="6" key="1">
    <citation type="submission" date="2022-04" db="EMBL/GenBank/DDBJ databases">
        <title>Complete genome sequences of Ezakiella coagulans and Fenollaria massiliensis.</title>
        <authorList>
            <person name="France M.T."/>
            <person name="Clifford J."/>
            <person name="Narina S."/>
            <person name="Rutt L."/>
            <person name="Ravel J."/>
        </authorList>
    </citation>
    <scope>NUCLEOTIDE SEQUENCE</scope>
    <source>
        <strain evidence="6">C0061C2</strain>
    </source>
</reference>
<dbReference type="CDD" id="cd05013">
    <property type="entry name" value="SIS_RpiR"/>
    <property type="match status" value="1"/>
</dbReference>
<proteinExistence type="predicted"/>
<evidence type="ECO:0000259" key="5">
    <source>
        <dbReference type="PROSITE" id="PS51464"/>
    </source>
</evidence>
<evidence type="ECO:0000313" key="6">
    <source>
        <dbReference type="EMBL" id="UQK58448.1"/>
    </source>
</evidence>
<evidence type="ECO:0000256" key="3">
    <source>
        <dbReference type="ARBA" id="ARBA00023163"/>
    </source>
</evidence>
<dbReference type="GO" id="GO:0097367">
    <property type="term" value="F:carbohydrate derivative binding"/>
    <property type="evidence" value="ECO:0007669"/>
    <property type="project" value="InterPro"/>
</dbReference>
<organism evidence="6 7">
    <name type="scientific">Fenollaria massiliensis</name>
    <dbReference type="NCBI Taxonomy" id="938288"/>
    <lineage>
        <taxon>Bacteria</taxon>
        <taxon>Bacillati</taxon>
        <taxon>Bacillota</taxon>
        <taxon>Clostridia</taxon>
        <taxon>Eubacteriales</taxon>
        <taxon>Fenollaria</taxon>
    </lineage>
</organism>
<dbReference type="InterPro" id="IPR001347">
    <property type="entry name" value="SIS_dom"/>
</dbReference>
<dbReference type="InterPro" id="IPR035472">
    <property type="entry name" value="RpiR-like_SIS"/>
</dbReference>
<dbReference type="PROSITE" id="PS51464">
    <property type="entry name" value="SIS"/>
    <property type="match status" value="1"/>
</dbReference>
<dbReference type="InterPro" id="IPR047640">
    <property type="entry name" value="RpiR-like"/>
</dbReference>
<feature type="domain" description="SIS" evidence="5">
    <location>
        <begin position="124"/>
        <end position="265"/>
    </location>
</feature>
<dbReference type="Gene3D" id="3.40.50.10490">
    <property type="entry name" value="Glucose-6-phosphate isomerase like protein, domain 1"/>
    <property type="match status" value="1"/>
</dbReference>
<dbReference type="Pfam" id="PF01380">
    <property type="entry name" value="SIS"/>
    <property type="match status" value="1"/>
</dbReference>
<dbReference type="Pfam" id="PF01418">
    <property type="entry name" value="HTH_6"/>
    <property type="match status" value="1"/>
</dbReference>
<gene>
    <name evidence="6" type="ORF">M1R53_04205</name>
</gene>
<dbReference type="PANTHER" id="PTHR30514:SF18">
    <property type="entry name" value="RPIR-FAMILY TRANSCRIPTIONAL REGULATOR"/>
    <property type="match status" value="1"/>
</dbReference>
<keyword evidence="3" id="KW-0804">Transcription</keyword>
<accession>A0A9E7ITA8</accession>
<dbReference type="SUPFAM" id="SSF53697">
    <property type="entry name" value="SIS domain"/>
    <property type="match status" value="1"/>
</dbReference>
<dbReference type="KEGG" id="fms:M1R53_04205"/>
<protein>
    <submittedName>
        <fullName evidence="6">MurR/RpiR family transcriptional regulator</fullName>
    </submittedName>
</protein>
<feature type="domain" description="HTH rpiR-type" evidence="4">
    <location>
        <begin position="3"/>
        <end position="79"/>
    </location>
</feature>
<dbReference type="GO" id="GO:0003700">
    <property type="term" value="F:DNA-binding transcription factor activity"/>
    <property type="evidence" value="ECO:0007669"/>
    <property type="project" value="InterPro"/>
</dbReference>
<dbReference type="PROSITE" id="PS51071">
    <property type="entry name" value="HTH_RPIR"/>
    <property type="match status" value="1"/>
</dbReference>
<dbReference type="InterPro" id="IPR009057">
    <property type="entry name" value="Homeodomain-like_sf"/>
</dbReference>
<dbReference type="InterPro" id="IPR036388">
    <property type="entry name" value="WH-like_DNA-bd_sf"/>
</dbReference>
<evidence type="ECO:0000313" key="7">
    <source>
        <dbReference type="Proteomes" id="UP000831151"/>
    </source>
</evidence>
<dbReference type="Gene3D" id="1.10.10.10">
    <property type="entry name" value="Winged helix-like DNA-binding domain superfamily/Winged helix DNA-binding domain"/>
    <property type="match status" value="1"/>
</dbReference>
<dbReference type="SUPFAM" id="SSF46689">
    <property type="entry name" value="Homeodomain-like"/>
    <property type="match status" value="1"/>
</dbReference>
<evidence type="ECO:0000256" key="2">
    <source>
        <dbReference type="ARBA" id="ARBA00023125"/>
    </source>
</evidence>
<evidence type="ECO:0000256" key="1">
    <source>
        <dbReference type="ARBA" id="ARBA00023015"/>
    </source>
</evidence>
<sequence length="288" mass="33289">MEKNLIYRIEQNKKQFSKGQRLIADYILNNFHKSTFQTAQKLAVELGLSESTVVRFATLLGYDGYKELKDDIHELAKISLSNIDRIKLRQIKTMDELVESCLTTDAHDVKRLKTDLDKEKLYEGINILNKSRKIFVLGLRTSSFLANYFCFYLKLMGKDAIIINSDDDIVYENMLHMNEKDTFFCISYPRYSKKSVSILKYAKSKGSKVISLTDNTNTTIAKNSDLVLVAKNDIILFIDSFVAPLSLINIIIAGLSFKNLESTQDYLTEMERIYKSYDIYDFDPYEDK</sequence>
<dbReference type="EMBL" id="CP096649">
    <property type="protein sequence ID" value="UQK58448.1"/>
    <property type="molecule type" value="Genomic_DNA"/>
</dbReference>
<keyword evidence="1" id="KW-0805">Transcription regulation</keyword>
<name>A0A9E7ITA8_9FIRM</name>
<dbReference type="Proteomes" id="UP000831151">
    <property type="component" value="Chromosome"/>
</dbReference>
<dbReference type="AlphaFoldDB" id="A0A9E7ITA8"/>
<evidence type="ECO:0000259" key="4">
    <source>
        <dbReference type="PROSITE" id="PS51071"/>
    </source>
</evidence>
<dbReference type="RefSeq" id="WP_249242088.1">
    <property type="nucleotide sequence ID" value="NZ_CP096649.1"/>
</dbReference>
<dbReference type="PANTHER" id="PTHR30514">
    <property type="entry name" value="GLUCOKINASE"/>
    <property type="match status" value="1"/>
</dbReference>
<dbReference type="GO" id="GO:0003677">
    <property type="term" value="F:DNA binding"/>
    <property type="evidence" value="ECO:0007669"/>
    <property type="project" value="UniProtKB-KW"/>
</dbReference>
<keyword evidence="2" id="KW-0238">DNA-binding</keyword>